<proteinExistence type="predicted"/>
<dbReference type="InterPro" id="IPR040256">
    <property type="entry name" value="At4g02000-like"/>
</dbReference>
<dbReference type="PANTHER" id="PTHR31286:SF167">
    <property type="entry name" value="OS09G0268800 PROTEIN"/>
    <property type="match status" value="1"/>
</dbReference>
<reference evidence="2" key="1">
    <citation type="submission" date="2024-07" db="EMBL/GenBank/DDBJ databases">
        <title>Two chromosome-level genome assemblies of Korean endemic species Abeliophyllum distichum and Forsythia ovata (Oleaceae).</title>
        <authorList>
            <person name="Jang H."/>
        </authorList>
    </citation>
    <scope>NUCLEOTIDE SEQUENCE [LARGE SCALE GENOMIC DNA]</scope>
</reference>
<comment type="caution">
    <text evidence="1">The sequence shown here is derived from an EMBL/GenBank/DDBJ whole genome shotgun (WGS) entry which is preliminary data.</text>
</comment>
<name>A0ABD1UHC9_9LAMI</name>
<sequence>MASTIFESDFRRRSRRGGVLNRRRRRRRSVSAGVGRLNVPPGLRDENNIREWGAAMGTVEVVDLSGPSMRIRVLVDVSKPLNHGVQIHIEELRLEVTLLIQFESLPDYCYAYGLIGHHFADCDKMIGDQTIRAPSFNQEEENEMMDGDINERQGDEDIELNKVVTEKDVCINEITAEWRDDNEVFEEVLEQEENTELLDEMNM</sequence>
<dbReference type="Proteomes" id="UP001604336">
    <property type="component" value="Unassembled WGS sequence"/>
</dbReference>
<dbReference type="EMBL" id="JBFOLK010000003">
    <property type="protein sequence ID" value="KAL2523970.1"/>
    <property type="molecule type" value="Genomic_DNA"/>
</dbReference>
<evidence type="ECO:0000313" key="1">
    <source>
        <dbReference type="EMBL" id="KAL2523970.1"/>
    </source>
</evidence>
<dbReference type="PANTHER" id="PTHR31286">
    <property type="entry name" value="GLYCINE-RICH CELL WALL STRUCTURAL PROTEIN 1.8-LIKE"/>
    <property type="match status" value="1"/>
</dbReference>
<keyword evidence="2" id="KW-1185">Reference proteome</keyword>
<evidence type="ECO:0000313" key="2">
    <source>
        <dbReference type="Proteomes" id="UP001604336"/>
    </source>
</evidence>
<organism evidence="1 2">
    <name type="scientific">Abeliophyllum distichum</name>
    <dbReference type="NCBI Taxonomy" id="126358"/>
    <lineage>
        <taxon>Eukaryota</taxon>
        <taxon>Viridiplantae</taxon>
        <taxon>Streptophyta</taxon>
        <taxon>Embryophyta</taxon>
        <taxon>Tracheophyta</taxon>
        <taxon>Spermatophyta</taxon>
        <taxon>Magnoliopsida</taxon>
        <taxon>eudicotyledons</taxon>
        <taxon>Gunneridae</taxon>
        <taxon>Pentapetalae</taxon>
        <taxon>asterids</taxon>
        <taxon>lamiids</taxon>
        <taxon>Lamiales</taxon>
        <taxon>Oleaceae</taxon>
        <taxon>Forsythieae</taxon>
        <taxon>Abeliophyllum</taxon>
    </lineage>
</organism>
<accession>A0ABD1UHC9</accession>
<dbReference type="AlphaFoldDB" id="A0ABD1UHC9"/>
<protein>
    <submittedName>
        <fullName evidence="1">Zinc knuckle CX2CX4HX4C</fullName>
    </submittedName>
</protein>
<gene>
    <name evidence="1" type="ORF">Adt_09024</name>
</gene>